<dbReference type="RefSeq" id="WP_260975655.1">
    <property type="nucleotide sequence ID" value="NZ_JAOANI010000014.1"/>
</dbReference>
<dbReference type="Pfam" id="PF03435">
    <property type="entry name" value="Sacchrp_dh_NADP"/>
    <property type="match status" value="1"/>
</dbReference>
<name>A0A9X2WEE8_9GAMM</name>
<reference evidence="2" key="2">
    <citation type="submission" date="2022-08" db="EMBL/GenBank/DDBJ databases">
        <authorList>
            <person name="Dong C."/>
        </authorList>
    </citation>
    <scope>NUCLEOTIDE SEQUENCE</scope>
    <source>
        <strain evidence="2">59MF3M-4</strain>
    </source>
</reference>
<dbReference type="AlphaFoldDB" id="A0A9X2WEE8"/>
<dbReference type="Gene3D" id="3.40.50.720">
    <property type="entry name" value="NAD(P)-binding Rossmann-like Domain"/>
    <property type="match status" value="1"/>
</dbReference>
<dbReference type="PANTHER" id="PTHR12286:SF5">
    <property type="entry name" value="SACCHAROPINE DEHYDROGENASE-LIKE OXIDOREDUCTASE"/>
    <property type="match status" value="1"/>
</dbReference>
<dbReference type="InterPro" id="IPR036291">
    <property type="entry name" value="NAD(P)-bd_dom_sf"/>
</dbReference>
<evidence type="ECO:0000313" key="2">
    <source>
        <dbReference type="EMBL" id="MCT7358770.1"/>
    </source>
</evidence>
<dbReference type="GO" id="GO:0005886">
    <property type="term" value="C:plasma membrane"/>
    <property type="evidence" value="ECO:0007669"/>
    <property type="project" value="TreeGrafter"/>
</dbReference>
<evidence type="ECO:0000313" key="3">
    <source>
        <dbReference type="Proteomes" id="UP001147830"/>
    </source>
</evidence>
<sequence length="426" mass="46125">MTATSPDAATPHFDLIVFGATSFVGQILTRYLAETYGLNGELKWAIAGRSESKLQSVRGSLVPALGDDAKHLPILLADAANAEQVSALCEQTNVIVSTVGPYALYGEPMIKACAESGTDYCDLTGEPQWIKRMLEKYEASAKASGARIVHCCGFDSVPSDMGVYFLQAEAQKAWNGKTASRIKMRVKAAKGGMSGGTVASIIQLTKEVMANPALRKELANPYSLCPPEHGFRARQVNQKGVEKDTDLLSWSVPFIMAAINTRVVHRSNALRNKLYGENFMYDEAMLTGGGAKGYALAAALVGGMGTFMIGAALKPSRWLLEKFVLPKPGEGPTPKQQQEGYFDIRFIGRNDDGQTIMTRVKGKGDPGYGSTAKVLGQAASGIALDFYRDGQKCDREGGFWTPASMFDERFIQRLQEKADLSFEVLS</sequence>
<dbReference type="SUPFAM" id="SSF51735">
    <property type="entry name" value="NAD(P)-binding Rossmann-fold domains"/>
    <property type="match status" value="1"/>
</dbReference>
<dbReference type="EMBL" id="JAOANI010000014">
    <property type="protein sequence ID" value="MCT7358770.1"/>
    <property type="molecule type" value="Genomic_DNA"/>
</dbReference>
<evidence type="ECO:0000259" key="1">
    <source>
        <dbReference type="Pfam" id="PF03435"/>
    </source>
</evidence>
<accession>A0A9X2WEE8</accession>
<organism evidence="2 3">
    <name type="scientific">Thalassolituus pacificus</name>
    <dbReference type="NCBI Taxonomy" id="2975440"/>
    <lineage>
        <taxon>Bacteria</taxon>
        <taxon>Pseudomonadati</taxon>
        <taxon>Pseudomonadota</taxon>
        <taxon>Gammaproteobacteria</taxon>
        <taxon>Oceanospirillales</taxon>
        <taxon>Oceanospirillaceae</taxon>
        <taxon>Thalassolituus</taxon>
    </lineage>
</organism>
<dbReference type="Proteomes" id="UP001147830">
    <property type="component" value="Unassembled WGS sequence"/>
</dbReference>
<gene>
    <name evidence="2" type="ORF">NYR02_07035</name>
</gene>
<dbReference type="InterPro" id="IPR005097">
    <property type="entry name" value="Sacchrp_dh_NADP-bd"/>
</dbReference>
<comment type="caution">
    <text evidence="2">The sequence shown here is derived from an EMBL/GenBank/DDBJ whole genome shotgun (WGS) entry which is preliminary data.</text>
</comment>
<dbReference type="InterPro" id="IPR051276">
    <property type="entry name" value="Saccharopine_DH-like_oxidrdct"/>
</dbReference>
<dbReference type="GO" id="GO:0009247">
    <property type="term" value="P:glycolipid biosynthetic process"/>
    <property type="evidence" value="ECO:0007669"/>
    <property type="project" value="TreeGrafter"/>
</dbReference>
<feature type="domain" description="Saccharopine dehydrogenase NADP binding" evidence="1">
    <location>
        <begin position="16"/>
        <end position="149"/>
    </location>
</feature>
<reference evidence="2" key="1">
    <citation type="journal article" date="2022" name="Front. Microbiol.">
        <title>Genome-based taxonomic rearrangement of Oceanobacter-related bacteria including the description of Thalassolituus hydrocarbonoclasticus sp. nov. and Thalassolituus pacificus sp. nov. and emended description of the genus Thalassolituus.</title>
        <authorList>
            <person name="Dong C."/>
            <person name="Wei L."/>
            <person name="Wang J."/>
            <person name="Lai Q."/>
            <person name="Huang Z."/>
            <person name="Shao Z."/>
        </authorList>
    </citation>
    <scope>NUCLEOTIDE SEQUENCE</scope>
    <source>
        <strain evidence="2">59MF3M-4</strain>
    </source>
</reference>
<dbReference type="PANTHER" id="PTHR12286">
    <property type="entry name" value="SACCHAROPINE DEHYDROGENASE-LIKE OXIDOREDUCTASE"/>
    <property type="match status" value="1"/>
</dbReference>
<keyword evidence="3" id="KW-1185">Reference proteome</keyword>
<protein>
    <submittedName>
        <fullName evidence="2">Saccharopine dehydrogenase NADP-binding domain-containing protein</fullName>
    </submittedName>
</protein>
<proteinExistence type="predicted"/>